<dbReference type="PANTHER" id="PTHR48111:SF52">
    <property type="entry name" value="TRANSCRIPTIONAL REGULATORY PROTEIN YVRH"/>
    <property type="match status" value="1"/>
</dbReference>
<protein>
    <submittedName>
        <fullName evidence="11">Two-component system response regulator</fullName>
    </submittedName>
</protein>
<dbReference type="Gene3D" id="6.10.250.690">
    <property type="match status" value="1"/>
</dbReference>
<dbReference type="Pfam" id="PF00486">
    <property type="entry name" value="Trans_reg_C"/>
    <property type="match status" value="1"/>
</dbReference>
<dbReference type="InterPro" id="IPR001867">
    <property type="entry name" value="OmpR/PhoB-type_DNA-bd"/>
</dbReference>
<dbReference type="OrthoDB" id="9790442at2"/>
<reference evidence="12" key="1">
    <citation type="submission" date="2016-01" db="EMBL/GenBank/DDBJ databases">
        <title>Draft genome of Chromobacterium sp. F49.</title>
        <authorList>
            <person name="Hong K.W."/>
        </authorList>
    </citation>
    <scope>NUCLEOTIDE SEQUENCE [LARGE SCALE GENOMIC DNA]</scope>
    <source>
        <strain evidence="12">M63</strain>
    </source>
</reference>
<evidence type="ECO:0000256" key="6">
    <source>
        <dbReference type="ARBA" id="ARBA00023163"/>
    </source>
</evidence>
<dbReference type="Gene3D" id="3.40.50.2300">
    <property type="match status" value="1"/>
</dbReference>
<dbReference type="PANTHER" id="PTHR48111">
    <property type="entry name" value="REGULATOR OF RPOS"/>
    <property type="match status" value="1"/>
</dbReference>
<keyword evidence="2 7" id="KW-0597">Phosphoprotein</keyword>
<evidence type="ECO:0000256" key="3">
    <source>
        <dbReference type="ARBA" id="ARBA00023012"/>
    </source>
</evidence>
<keyword evidence="3" id="KW-0902">Two-component regulatory system</keyword>
<dbReference type="Pfam" id="PF00072">
    <property type="entry name" value="Response_reg"/>
    <property type="match status" value="1"/>
</dbReference>
<dbReference type="SMART" id="SM00448">
    <property type="entry name" value="REC"/>
    <property type="match status" value="1"/>
</dbReference>
<dbReference type="Gene3D" id="1.10.10.10">
    <property type="entry name" value="Winged helix-like DNA-binding domain superfamily/Winged helix DNA-binding domain"/>
    <property type="match status" value="1"/>
</dbReference>
<dbReference type="GO" id="GO:0000976">
    <property type="term" value="F:transcription cis-regulatory region binding"/>
    <property type="evidence" value="ECO:0007669"/>
    <property type="project" value="TreeGrafter"/>
</dbReference>
<name>A0A163U4B6_9BACL</name>
<evidence type="ECO:0000313" key="11">
    <source>
        <dbReference type="EMBL" id="KZE72793.1"/>
    </source>
</evidence>
<dbReference type="InterPro" id="IPR036388">
    <property type="entry name" value="WH-like_DNA-bd_sf"/>
</dbReference>
<comment type="subcellular location">
    <subcellularLocation>
        <location evidence="1">Cytoplasm</location>
    </subcellularLocation>
</comment>
<comment type="caution">
    <text evidence="11">The sequence shown here is derived from an EMBL/GenBank/DDBJ whole genome shotgun (WGS) entry which is preliminary data.</text>
</comment>
<dbReference type="GO" id="GO:0032993">
    <property type="term" value="C:protein-DNA complex"/>
    <property type="evidence" value="ECO:0007669"/>
    <property type="project" value="TreeGrafter"/>
</dbReference>
<evidence type="ECO:0000256" key="7">
    <source>
        <dbReference type="PROSITE-ProRule" id="PRU00169"/>
    </source>
</evidence>
<dbReference type="SUPFAM" id="SSF46894">
    <property type="entry name" value="C-terminal effector domain of the bipartite response regulators"/>
    <property type="match status" value="1"/>
</dbReference>
<dbReference type="CDD" id="cd00383">
    <property type="entry name" value="trans_reg_C"/>
    <property type="match status" value="1"/>
</dbReference>
<dbReference type="InterPro" id="IPR016032">
    <property type="entry name" value="Sig_transdc_resp-reg_C-effctor"/>
</dbReference>
<dbReference type="PROSITE" id="PS50110">
    <property type="entry name" value="RESPONSE_REGULATORY"/>
    <property type="match status" value="1"/>
</dbReference>
<dbReference type="PROSITE" id="PS51755">
    <property type="entry name" value="OMPR_PHOB"/>
    <property type="match status" value="1"/>
</dbReference>
<keyword evidence="6" id="KW-0804">Transcription</keyword>
<dbReference type="RefSeq" id="WP_063187398.1">
    <property type="nucleotide sequence ID" value="NZ_LQRA01000099.1"/>
</dbReference>
<dbReference type="GO" id="GO:0005829">
    <property type="term" value="C:cytosol"/>
    <property type="evidence" value="ECO:0007669"/>
    <property type="project" value="TreeGrafter"/>
</dbReference>
<dbReference type="InterPro" id="IPR011006">
    <property type="entry name" value="CheY-like_superfamily"/>
</dbReference>
<keyword evidence="12" id="KW-1185">Reference proteome</keyword>
<dbReference type="CDD" id="cd17574">
    <property type="entry name" value="REC_OmpR"/>
    <property type="match status" value="1"/>
</dbReference>
<dbReference type="InterPro" id="IPR001789">
    <property type="entry name" value="Sig_transdc_resp-reg_receiver"/>
</dbReference>
<dbReference type="Proteomes" id="UP000076563">
    <property type="component" value="Unassembled WGS sequence"/>
</dbReference>
<dbReference type="AlphaFoldDB" id="A0A163U4B6"/>
<evidence type="ECO:0000259" key="9">
    <source>
        <dbReference type="PROSITE" id="PS50110"/>
    </source>
</evidence>
<evidence type="ECO:0000256" key="4">
    <source>
        <dbReference type="ARBA" id="ARBA00023015"/>
    </source>
</evidence>
<feature type="modified residue" description="4-aspartylphosphate" evidence="7">
    <location>
        <position position="55"/>
    </location>
</feature>
<feature type="domain" description="OmpR/PhoB-type" evidence="10">
    <location>
        <begin position="133"/>
        <end position="232"/>
    </location>
</feature>
<organism evidence="11 12">
    <name type="scientific">Paenibacillus elgii</name>
    <dbReference type="NCBI Taxonomy" id="189691"/>
    <lineage>
        <taxon>Bacteria</taxon>
        <taxon>Bacillati</taxon>
        <taxon>Bacillota</taxon>
        <taxon>Bacilli</taxon>
        <taxon>Bacillales</taxon>
        <taxon>Paenibacillaceae</taxon>
        <taxon>Paenibacillus</taxon>
    </lineage>
</organism>
<dbReference type="EMBL" id="LQRA01000099">
    <property type="protein sequence ID" value="KZE72793.1"/>
    <property type="molecule type" value="Genomic_DNA"/>
</dbReference>
<evidence type="ECO:0000256" key="8">
    <source>
        <dbReference type="PROSITE-ProRule" id="PRU01091"/>
    </source>
</evidence>
<dbReference type="InterPro" id="IPR039420">
    <property type="entry name" value="WalR-like"/>
</dbReference>
<feature type="domain" description="Response regulatory" evidence="9">
    <location>
        <begin position="5"/>
        <end position="119"/>
    </location>
</feature>
<gene>
    <name evidence="11" type="ORF">AV654_04525</name>
</gene>
<dbReference type="SMART" id="SM00862">
    <property type="entry name" value="Trans_reg_C"/>
    <property type="match status" value="1"/>
</dbReference>
<evidence type="ECO:0000313" key="12">
    <source>
        <dbReference type="Proteomes" id="UP000076563"/>
    </source>
</evidence>
<keyword evidence="4" id="KW-0805">Transcription regulation</keyword>
<evidence type="ECO:0000256" key="5">
    <source>
        <dbReference type="ARBA" id="ARBA00023125"/>
    </source>
</evidence>
<dbReference type="FunFam" id="1.10.10.10:FF:000018">
    <property type="entry name" value="DNA-binding response regulator ResD"/>
    <property type="match status" value="1"/>
</dbReference>
<sequence length="239" mass="26941">MRNESILLVDDEEGILNMLELVLKQEGYNRIHTAMTGAEALRQVQNGSIDLIVLDVTLPDTDGFELCRQIRCYTTIPILFVTARSGELDKLMGLGIGGDDYITKPFSALEIAARINAQLRRHIQYRTSESTSEEVMRYGPMIIDKGTGLLKQNGKQVQCTAKEFELLVFLCERPNKVFTAHQLYEQVWNAFMPGDEKTVVIHISKLRKKIEQNPADPKIIVNLRGIGYKFVPPVGSDSE</sequence>
<evidence type="ECO:0000256" key="1">
    <source>
        <dbReference type="ARBA" id="ARBA00004496"/>
    </source>
</evidence>
<proteinExistence type="predicted"/>
<dbReference type="SUPFAM" id="SSF52172">
    <property type="entry name" value="CheY-like"/>
    <property type="match status" value="1"/>
</dbReference>
<accession>A0A163U4B6</accession>
<evidence type="ECO:0000256" key="2">
    <source>
        <dbReference type="ARBA" id="ARBA00022553"/>
    </source>
</evidence>
<dbReference type="GO" id="GO:0000156">
    <property type="term" value="F:phosphorelay response regulator activity"/>
    <property type="evidence" value="ECO:0007669"/>
    <property type="project" value="TreeGrafter"/>
</dbReference>
<dbReference type="GO" id="GO:0006355">
    <property type="term" value="P:regulation of DNA-templated transcription"/>
    <property type="evidence" value="ECO:0007669"/>
    <property type="project" value="InterPro"/>
</dbReference>
<dbReference type="FunFam" id="3.40.50.2300:FF:000001">
    <property type="entry name" value="DNA-binding response regulator PhoB"/>
    <property type="match status" value="1"/>
</dbReference>
<feature type="DNA-binding region" description="OmpR/PhoB-type" evidence="8">
    <location>
        <begin position="133"/>
        <end position="232"/>
    </location>
</feature>
<evidence type="ECO:0000259" key="10">
    <source>
        <dbReference type="PROSITE" id="PS51755"/>
    </source>
</evidence>
<keyword evidence="5 8" id="KW-0238">DNA-binding</keyword>